<sequence>MKSGNSHSKELVFEKTEKLLLSYGVKGWNVNDLAKECNMSKRTLYKIIGNKEDLLYEISLNSISKNINNLKKYLESNSPFPLLLQNLSDQIINSFDKITLSNIIALRIEYPRIKEMGKSKENSEKDFFIDFFQKGKNENCISDNVEASTIHKIVHALIEYHIYNCDNKTEFKNEMKEVLNAYFNGILR</sequence>
<dbReference type="PROSITE" id="PS50977">
    <property type="entry name" value="HTH_TETR_2"/>
    <property type="match status" value="1"/>
</dbReference>
<dbReference type="Proteomes" id="UP000232721">
    <property type="component" value="Chromosome"/>
</dbReference>
<accession>A0ABN5FB16</accession>
<evidence type="ECO:0000256" key="1">
    <source>
        <dbReference type="ARBA" id="ARBA00023125"/>
    </source>
</evidence>
<dbReference type="Gene3D" id="1.10.357.10">
    <property type="entry name" value="Tetracycline Repressor, domain 2"/>
    <property type="match status" value="1"/>
</dbReference>
<reference evidence="4 5" key="1">
    <citation type="submission" date="2017-02" db="EMBL/GenBank/DDBJ databases">
        <title>Trade-off between light-utilization and light-protection in marine flavobacteria.</title>
        <authorList>
            <person name="Kumagai Y."/>
            <person name="Yoshizawa S."/>
            <person name="Kogure K."/>
            <person name="Iwasaki W."/>
        </authorList>
    </citation>
    <scope>NUCLEOTIDE SEQUENCE [LARGE SCALE GENOMIC DNA]</scope>
    <source>
        <strain evidence="4 5">KCTC 23670</strain>
    </source>
</reference>
<dbReference type="Pfam" id="PF00440">
    <property type="entry name" value="TetR_N"/>
    <property type="match status" value="1"/>
</dbReference>
<dbReference type="SUPFAM" id="SSF46689">
    <property type="entry name" value="Homeodomain-like"/>
    <property type="match status" value="1"/>
</dbReference>
<protein>
    <recommendedName>
        <fullName evidence="3">HTH tetR-type domain-containing protein</fullName>
    </recommendedName>
</protein>
<dbReference type="InterPro" id="IPR050624">
    <property type="entry name" value="HTH-type_Tx_Regulator"/>
</dbReference>
<keyword evidence="1 2" id="KW-0238">DNA-binding</keyword>
<keyword evidence="5" id="KW-1185">Reference proteome</keyword>
<dbReference type="EMBL" id="CP019336">
    <property type="protein sequence ID" value="AUC23472.1"/>
    <property type="molecule type" value="Genomic_DNA"/>
</dbReference>
<evidence type="ECO:0000313" key="4">
    <source>
        <dbReference type="EMBL" id="AUC23472.1"/>
    </source>
</evidence>
<name>A0ABN5FB16_9FLAO</name>
<feature type="DNA-binding region" description="H-T-H motif" evidence="2">
    <location>
        <begin position="29"/>
        <end position="48"/>
    </location>
</feature>
<dbReference type="RefSeq" id="WP_208889510.1">
    <property type="nucleotide sequence ID" value="NZ_CP019336.1"/>
</dbReference>
<feature type="domain" description="HTH tetR-type" evidence="3">
    <location>
        <begin position="6"/>
        <end position="66"/>
    </location>
</feature>
<evidence type="ECO:0000259" key="3">
    <source>
        <dbReference type="PROSITE" id="PS50977"/>
    </source>
</evidence>
<dbReference type="InterPro" id="IPR009057">
    <property type="entry name" value="Homeodomain-like_sf"/>
</dbReference>
<dbReference type="PANTHER" id="PTHR43479:SF11">
    <property type="entry name" value="ACREF_ENVCD OPERON REPRESSOR-RELATED"/>
    <property type="match status" value="1"/>
</dbReference>
<dbReference type="InterPro" id="IPR001647">
    <property type="entry name" value="HTH_TetR"/>
</dbReference>
<proteinExistence type="predicted"/>
<evidence type="ECO:0000313" key="5">
    <source>
        <dbReference type="Proteomes" id="UP000232721"/>
    </source>
</evidence>
<gene>
    <name evidence="4" type="ORF">BTO15_15800</name>
</gene>
<evidence type="ECO:0000256" key="2">
    <source>
        <dbReference type="PROSITE-ProRule" id="PRU00335"/>
    </source>
</evidence>
<dbReference type="PANTHER" id="PTHR43479">
    <property type="entry name" value="ACREF/ENVCD OPERON REPRESSOR-RELATED"/>
    <property type="match status" value="1"/>
</dbReference>
<organism evidence="4 5">
    <name type="scientific">Polaribacter sejongensis</name>
    <dbReference type="NCBI Taxonomy" id="985043"/>
    <lineage>
        <taxon>Bacteria</taxon>
        <taxon>Pseudomonadati</taxon>
        <taxon>Bacteroidota</taxon>
        <taxon>Flavobacteriia</taxon>
        <taxon>Flavobacteriales</taxon>
        <taxon>Flavobacteriaceae</taxon>
    </lineage>
</organism>